<keyword evidence="6" id="KW-0598">Phosphotransferase system</keyword>
<comment type="subcellular location">
    <subcellularLocation>
        <location evidence="1">Cytoplasm</location>
    </subcellularLocation>
</comment>
<dbReference type="GO" id="GO:0005737">
    <property type="term" value="C:cytoplasm"/>
    <property type="evidence" value="ECO:0007669"/>
    <property type="project" value="UniProtKB-SubCell"/>
</dbReference>
<dbReference type="EMBL" id="CP020772">
    <property type="protein sequence ID" value="ARI75344.1"/>
    <property type="molecule type" value="Genomic_DNA"/>
</dbReference>
<dbReference type="Proteomes" id="UP000192527">
    <property type="component" value="Chromosome"/>
</dbReference>
<dbReference type="AlphaFoldDB" id="A0A1W5ZPY3"/>
<evidence type="ECO:0000313" key="15">
    <source>
        <dbReference type="EMBL" id="ARI75344.1"/>
    </source>
</evidence>
<dbReference type="InterPro" id="IPR007737">
    <property type="entry name" value="Mga_HTH"/>
</dbReference>
<dbReference type="InterPro" id="IPR011608">
    <property type="entry name" value="PRD"/>
</dbReference>
<dbReference type="Gene3D" id="1.10.1790.10">
    <property type="entry name" value="PRD domain"/>
    <property type="match status" value="2"/>
</dbReference>
<evidence type="ECO:0000256" key="10">
    <source>
        <dbReference type="ARBA" id="ARBA00041175"/>
    </source>
</evidence>
<dbReference type="GO" id="GO:0016301">
    <property type="term" value="F:kinase activity"/>
    <property type="evidence" value="ECO:0007669"/>
    <property type="project" value="UniProtKB-KW"/>
</dbReference>
<evidence type="ECO:0000259" key="12">
    <source>
        <dbReference type="PROSITE" id="PS51094"/>
    </source>
</evidence>
<keyword evidence="3" id="KW-0963">Cytoplasm</keyword>
<name>A0A1W5ZPY3_9BACI</name>
<keyword evidence="2" id="KW-0813">Transport</keyword>
<dbReference type="PROSITE" id="PS51094">
    <property type="entry name" value="PTS_EIIA_TYPE_2"/>
    <property type="match status" value="1"/>
</dbReference>
<evidence type="ECO:0000256" key="9">
    <source>
        <dbReference type="ARBA" id="ARBA00037387"/>
    </source>
</evidence>
<dbReference type="PROSITE" id="PS51372">
    <property type="entry name" value="PRD_2"/>
    <property type="match status" value="2"/>
</dbReference>
<evidence type="ECO:0000256" key="6">
    <source>
        <dbReference type="ARBA" id="ARBA00022683"/>
    </source>
</evidence>
<dbReference type="KEGG" id="hmn:HM131_00080"/>
<feature type="domain" description="PRD" evidence="14">
    <location>
        <begin position="182"/>
        <end position="281"/>
    </location>
</feature>
<dbReference type="InterPro" id="IPR051351">
    <property type="entry name" value="Ascorbate-PTS_EIIA_comp"/>
</dbReference>
<evidence type="ECO:0000256" key="7">
    <source>
        <dbReference type="ARBA" id="ARBA00022777"/>
    </source>
</evidence>
<dbReference type="InterPro" id="IPR016152">
    <property type="entry name" value="PTrfase/Anion_transptr"/>
</dbReference>
<dbReference type="InterPro" id="IPR002178">
    <property type="entry name" value="PTS_EIIA_type-2_dom"/>
</dbReference>
<accession>A0A1W5ZPY3</accession>
<sequence length="681" mass="79505">MALNERSKKILHDLVINPRITSTTLEKKYNLTRRQLGYSFNKINEWLLIENLPQIERTRQGQFIIDQSIFTKVNSEDRPSVSTPVLSERQRTYLIILMLISREELSLNHFTFELDFSKNTILHDLKQAQAFLDEYNLTIKYSRKSGYLLEGKEFQVRRVLIRVIYELLSMRSGSEKVKELASLSSDELTQFTQLIERFEDKLNIQFTDEKIETMPYILTLFLRRIEKGFVISTFAVKHEDVSNTKEFQATEEILQTMNIPEKERLFITLHLLTTNVYRSEDLSEEESMGEMVPAVKQMLQLFERSACIYFQDREQLVEKLFQHLRPAYYRIKYELTEAQPIQDSITRELKEVHHLVIRSIAPLEDYIGQKIPENEIIYVTMLIGGWMTRQGESIEKKVKAIVVCPQGVSVSRLLFNQLKELFPEFVFLDSLSVREYMEYELDYDFIFSTTPLTAEGKLFTCQAFLDQEDRLRLRKQVMMEVQGYILNDIHVDHLMDIIRNHTSIKDEKALVEELHSYVHRDEESSIKQSVQSKDIHLDDLLPAEHISIKESVPSWEEAIRLASKPLVRNGYVESRYVEAMVHQARDPYIVIAPHLAIPHAAPEDGVKKVGMSLLKVEEGVSFTAEETVHIIVVISAVDKKKHMHALMQLMNLAGSQKDRNRIIESNDFKEIQDLIQTYSTE</sequence>
<dbReference type="Pfam" id="PF00359">
    <property type="entry name" value="PTS_EIIA_2"/>
    <property type="match status" value="1"/>
</dbReference>
<dbReference type="PROSITE" id="PS51099">
    <property type="entry name" value="PTS_EIIB_TYPE_2"/>
    <property type="match status" value="1"/>
</dbReference>
<dbReference type="SUPFAM" id="SSF63520">
    <property type="entry name" value="PTS-regulatory domain, PRD"/>
    <property type="match status" value="2"/>
</dbReference>
<dbReference type="GO" id="GO:0006355">
    <property type="term" value="P:regulation of DNA-templated transcription"/>
    <property type="evidence" value="ECO:0007669"/>
    <property type="project" value="InterPro"/>
</dbReference>
<evidence type="ECO:0000313" key="16">
    <source>
        <dbReference type="Proteomes" id="UP000192527"/>
    </source>
</evidence>
<feature type="domain" description="PRD" evidence="14">
    <location>
        <begin position="286"/>
        <end position="393"/>
    </location>
</feature>
<proteinExistence type="predicted"/>
<evidence type="ECO:0000259" key="14">
    <source>
        <dbReference type="PROSITE" id="PS51372"/>
    </source>
</evidence>
<dbReference type="Pfam" id="PF05043">
    <property type="entry name" value="Mga"/>
    <property type="match status" value="1"/>
</dbReference>
<dbReference type="GO" id="GO:0008982">
    <property type="term" value="F:protein-N(PI)-phosphohistidine-sugar phosphotransferase activity"/>
    <property type="evidence" value="ECO:0007669"/>
    <property type="project" value="InterPro"/>
</dbReference>
<evidence type="ECO:0000256" key="1">
    <source>
        <dbReference type="ARBA" id="ARBA00004496"/>
    </source>
</evidence>
<protein>
    <recommendedName>
        <fullName evidence="10">Ascorbate-specific PTS system EIIA component</fullName>
    </recommendedName>
    <alternativeName>
        <fullName evidence="11">Ascorbate-specific phosphotransferase enzyme IIA component</fullName>
    </alternativeName>
</protein>
<keyword evidence="8" id="KW-0010">Activator</keyword>
<keyword evidence="16" id="KW-1185">Reference proteome</keyword>
<reference evidence="15 16" key="1">
    <citation type="submission" date="2017-04" db="EMBL/GenBank/DDBJ databases">
        <title>The whole genome sequencing and assembly of Halobacillus mangrovi strain.</title>
        <authorList>
            <person name="Lee S.-J."/>
            <person name="Park M.-K."/>
            <person name="Kim J.-Y."/>
            <person name="Lee Y.-J."/>
            <person name="Yi H."/>
            <person name="Bahn Y.-S."/>
            <person name="Kim J.F."/>
            <person name="Lee D.-W."/>
        </authorList>
    </citation>
    <scope>NUCLEOTIDE SEQUENCE [LARGE SCALE GENOMIC DNA]</scope>
    <source>
        <strain evidence="15 16">KTB 131</strain>
    </source>
</reference>
<dbReference type="SUPFAM" id="SSF55804">
    <property type="entry name" value="Phoshotransferase/anion transport protein"/>
    <property type="match status" value="1"/>
</dbReference>
<feature type="domain" description="PTS EIIB type-2" evidence="13">
    <location>
        <begin position="398"/>
        <end position="485"/>
    </location>
</feature>
<evidence type="ECO:0000256" key="4">
    <source>
        <dbReference type="ARBA" id="ARBA00022553"/>
    </source>
</evidence>
<gene>
    <name evidence="15" type="ORF">HM131_00080</name>
</gene>
<evidence type="ECO:0000256" key="2">
    <source>
        <dbReference type="ARBA" id="ARBA00022448"/>
    </source>
</evidence>
<evidence type="ECO:0000256" key="8">
    <source>
        <dbReference type="ARBA" id="ARBA00023159"/>
    </source>
</evidence>
<dbReference type="CDD" id="cd00211">
    <property type="entry name" value="PTS_IIA_fru"/>
    <property type="match status" value="1"/>
</dbReference>
<dbReference type="Gene3D" id="3.40.930.10">
    <property type="entry name" value="Mannitol-specific EII, Chain A"/>
    <property type="match status" value="1"/>
</dbReference>
<dbReference type="PANTHER" id="PTHR36203:SF1">
    <property type="entry name" value="ASCORBATE-SPECIFIC PTS SYSTEM EIIA COMPONENT"/>
    <property type="match status" value="1"/>
</dbReference>
<dbReference type="CDD" id="cd05568">
    <property type="entry name" value="PTS_IIB_bgl_like"/>
    <property type="match status" value="1"/>
</dbReference>
<keyword evidence="5" id="KW-0808">Transferase</keyword>
<dbReference type="OrthoDB" id="369398at2"/>
<keyword evidence="7" id="KW-0418">Kinase</keyword>
<comment type="function">
    <text evidence="9">The phosphoenolpyruvate-dependent sugar phosphotransferase system (sugar PTS), a major carbohydrate active transport system, catalyzes the phosphorylation of incoming sugar substrates concomitantly with their translocation across the cell membrane. The enzyme II UlaABC PTS system is involved in ascorbate transport.</text>
</comment>
<feature type="domain" description="PTS EIIA type-2" evidence="12">
    <location>
        <begin position="539"/>
        <end position="678"/>
    </location>
</feature>
<evidence type="ECO:0000256" key="3">
    <source>
        <dbReference type="ARBA" id="ARBA00022490"/>
    </source>
</evidence>
<dbReference type="Gene3D" id="3.40.50.2300">
    <property type="match status" value="1"/>
</dbReference>
<keyword evidence="4" id="KW-0597">Phosphoprotein</keyword>
<dbReference type="GO" id="GO:0009401">
    <property type="term" value="P:phosphoenolpyruvate-dependent sugar phosphotransferase system"/>
    <property type="evidence" value="ECO:0007669"/>
    <property type="project" value="UniProtKB-KW"/>
</dbReference>
<dbReference type="InterPro" id="IPR013011">
    <property type="entry name" value="PTS_EIIB_2"/>
</dbReference>
<dbReference type="Pfam" id="PF00874">
    <property type="entry name" value="PRD"/>
    <property type="match status" value="2"/>
</dbReference>
<dbReference type="STRING" id="402384.HM131_00080"/>
<organism evidence="15 16">
    <name type="scientific">Halobacillus mangrovi</name>
    <dbReference type="NCBI Taxonomy" id="402384"/>
    <lineage>
        <taxon>Bacteria</taxon>
        <taxon>Bacillati</taxon>
        <taxon>Bacillota</taxon>
        <taxon>Bacilli</taxon>
        <taxon>Bacillales</taxon>
        <taxon>Bacillaceae</taxon>
        <taxon>Halobacillus</taxon>
    </lineage>
</organism>
<dbReference type="InterPro" id="IPR036634">
    <property type="entry name" value="PRD_sf"/>
</dbReference>
<evidence type="ECO:0000256" key="11">
    <source>
        <dbReference type="ARBA" id="ARBA00042072"/>
    </source>
</evidence>
<dbReference type="RefSeq" id="WP_085026810.1">
    <property type="nucleotide sequence ID" value="NZ_CP020772.1"/>
</dbReference>
<evidence type="ECO:0000259" key="13">
    <source>
        <dbReference type="PROSITE" id="PS51099"/>
    </source>
</evidence>
<dbReference type="PANTHER" id="PTHR36203">
    <property type="entry name" value="ASCORBATE-SPECIFIC PTS SYSTEM EIIA COMPONENT"/>
    <property type="match status" value="1"/>
</dbReference>
<evidence type="ECO:0000256" key="5">
    <source>
        <dbReference type="ARBA" id="ARBA00022679"/>
    </source>
</evidence>